<dbReference type="InterPro" id="IPR008929">
    <property type="entry name" value="Chondroitin_lyas"/>
</dbReference>
<comment type="caution">
    <text evidence="4">The sequence shown here is derived from an EMBL/GenBank/DDBJ whole genome shotgun (WGS) entry which is preliminary data.</text>
</comment>
<feature type="domain" description="Heparinase II/III-like C-terminal" evidence="3">
    <location>
        <begin position="432"/>
        <end position="589"/>
    </location>
</feature>
<evidence type="ECO:0000256" key="2">
    <source>
        <dbReference type="SAM" id="MobiDB-lite"/>
    </source>
</evidence>
<dbReference type="Proteomes" id="UP001500956">
    <property type="component" value="Unassembled WGS sequence"/>
</dbReference>
<dbReference type="Gene3D" id="1.50.10.100">
    <property type="entry name" value="Chondroitin AC/alginate lyase"/>
    <property type="match status" value="1"/>
</dbReference>
<feature type="region of interest" description="Disordered" evidence="2">
    <location>
        <begin position="33"/>
        <end position="54"/>
    </location>
</feature>
<organism evidence="4 5">
    <name type="scientific">Isoptericola chiayiensis</name>
    <dbReference type="NCBI Taxonomy" id="579446"/>
    <lineage>
        <taxon>Bacteria</taxon>
        <taxon>Bacillati</taxon>
        <taxon>Actinomycetota</taxon>
        <taxon>Actinomycetes</taxon>
        <taxon>Micrococcales</taxon>
        <taxon>Promicromonosporaceae</taxon>
        <taxon>Isoptericola</taxon>
    </lineage>
</organism>
<dbReference type="Gene3D" id="2.70.98.70">
    <property type="match status" value="1"/>
</dbReference>
<comment type="subcellular location">
    <subcellularLocation>
        <location evidence="1">Cell envelope</location>
    </subcellularLocation>
</comment>
<dbReference type="Pfam" id="PF07940">
    <property type="entry name" value="Hepar_II_III_C"/>
    <property type="match status" value="1"/>
</dbReference>
<dbReference type="InterPro" id="IPR012480">
    <property type="entry name" value="Hepar_II_III_C"/>
</dbReference>
<dbReference type="SUPFAM" id="SSF48230">
    <property type="entry name" value="Chondroitin AC/alginate lyase"/>
    <property type="match status" value="1"/>
</dbReference>
<sequence>MSTGTFTGPLHAAFAPVRAQAALRELLRPADSALPVPPATERSVWAEEGSADRPTRQALREQAAAERSNPWPTPLASTAARVHLDGDRDQHEQLVFARSRRLTRAVVAAATTPEPGWIDAVADGLWQLCEQSTWCWPAHDDSARRRGRVLTDVTDPVLDLGAAEVAAQLAWTDHLLGAALDDRYPGLRERLRLETRRRVLDPFVARRDWHWLGLDGDVHNWNPWIHSQVLVSALRMLDGPDQAALRADVVDLVIEGLDRFVAALPADGAIDEGYSYWWNGAGRALEAVELLAHATGGRLDALGRHDDGAPLVPALHATVAFPHRMHLGGEWYVNVADGVARPWREQAWAVLHRAARRAGDEDALAHAASHRTDGAAVADDGDGLGRLLQALVDPTWSAARGRSPLPGTVRLDSVQIVLARESPGSARGLTLAVKGGHDAEAHNHCDVGSFVVASDGVPVVVDPGRPTYTAQTFGPDRYTIWTMRSAWHNLPTVAGVEQGVGAEFRARDVEVSDGGTTVAMDLAAAYPVDDLTAWRRTARIDRDAGTVVVHDAWELETATTAEAATTVHLVLAGEVRLEPGAAVVVPLEGATALRLTWDPAVPATTVRRDLGDPMLSRVWGDHLTRLDLDVGGRRRLTVTAAPTPAPA</sequence>
<dbReference type="RefSeq" id="WP_172153745.1">
    <property type="nucleotide sequence ID" value="NZ_BAABID010000011.1"/>
</dbReference>
<name>A0ABP8YLC5_9MICO</name>
<gene>
    <name evidence="4" type="ORF">GCM10023216_24240</name>
</gene>
<keyword evidence="5" id="KW-1185">Reference proteome</keyword>
<accession>A0ABP8YLC5</accession>
<protein>
    <submittedName>
        <fullName evidence="4">Heparinase II/III family protein</fullName>
    </submittedName>
</protein>
<dbReference type="EMBL" id="BAABID010000011">
    <property type="protein sequence ID" value="GAA4731355.1"/>
    <property type="molecule type" value="Genomic_DNA"/>
</dbReference>
<evidence type="ECO:0000256" key="1">
    <source>
        <dbReference type="ARBA" id="ARBA00004196"/>
    </source>
</evidence>
<evidence type="ECO:0000313" key="4">
    <source>
        <dbReference type="EMBL" id="GAA4731355.1"/>
    </source>
</evidence>
<reference evidence="5" key="1">
    <citation type="journal article" date="2019" name="Int. J. Syst. Evol. Microbiol.">
        <title>The Global Catalogue of Microorganisms (GCM) 10K type strain sequencing project: providing services to taxonomists for standard genome sequencing and annotation.</title>
        <authorList>
            <consortium name="The Broad Institute Genomics Platform"/>
            <consortium name="The Broad Institute Genome Sequencing Center for Infectious Disease"/>
            <person name="Wu L."/>
            <person name="Ma J."/>
        </authorList>
    </citation>
    <scope>NUCLEOTIDE SEQUENCE [LARGE SCALE GENOMIC DNA]</scope>
    <source>
        <strain evidence="5">JCM 18063</strain>
    </source>
</reference>
<proteinExistence type="predicted"/>
<evidence type="ECO:0000313" key="5">
    <source>
        <dbReference type="Proteomes" id="UP001500956"/>
    </source>
</evidence>
<evidence type="ECO:0000259" key="3">
    <source>
        <dbReference type="Pfam" id="PF07940"/>
    </source>
</evidence>